<dbReference type="Gene3D" id="3.40.630.30">
    <property type="match status" value="1"/>
</dbReference>
<protein>
    <submittedName>
        <fullName evidence="2">GNAT family N-acetyltransferase</fullName>
    </submittedName>
</protein>
<evidence type="ECO:0000259" key="1">
    <source>
        <dbReference type="PROSITE" id="PS51186"/>
    </source>
</evidence>
<keyword evidence="3" id="KW-1185">Reference proteome</keyword>
<dbReference type="Proteomes" id="UP001649230">
    <property type="component" value="Chromosome"/>
</dbReference>
<dbReference type="EMBL" id="CP090978">
    <property type="protein sequence ID" value="UJF33516.1"/>
    <property type="molecule type" value="Genomic_DNA"/>
</dbReference>
<dbReference type="RefSeq" id="WP_235119886.1">
    <property type="nucleotide sequence ID" value="NZ_CP090978.1"/>
</dbReference>
<dbReference type="Pfam" id="PF13302">
    <property type="entry name" value="Acetyltransf_3"/>
    <property type="match status" value="1"/>
</dbReference>
<dbReference type="PANTHER" id="PTHR43441">
    <property type="entry name" value="RIBOSOMAL-PROTEIN-SERINE ACETYLTRANSFERASE"/>
    <property type="match status" value="1"/>
</dbReference>
<reference evidence="2 3" key="1">
    <citation type="journal article" date="2024" name="Int. J. Syst. Evol. Microbiol.">
        <title>Paenibacillus hexagrammi sp. nov., a novel bacterium isolated from the gut content of Hexagrammos agrammus.</title>
        <authorList>
            <person name="Jung H.K."/>
            <person name="Kim D.G."/>
            <person name="Zin H."/>
            <person name="Park J."/>
            <person name="Jung H."/>
            <person name="Kim Y.O."/>
            <person name="Kong H.J."/>
            <person name="Kim J.W."/>
            <person name="Kim Y.S."/>
        </authorList>
    </citation>
    <scope>NUCLEOTIDE SEQUENCE [LARGE SCALE GENOMIC DNA]</scope>
    <source>
        <strain evidence="2 3">YPD9-1</strain>
    </source>
</reference>
<sequence length="183" mass="21175">MFLHKIDGDLSLRLIHIGDAERIFELTNLSRKYLREWLPWLDQTQRLEDTQGFIKGCLQGYANNTGLTTVVLFKEEIVGVAGFNQINWSNQTAYIGYWLSSLHQGQGIMTRTAAALTDYAFRELHLNKVEIRAAESNQKSRSVPERLGFVEEGRIRQAEWLYDHFVDHVVYGILAEEWNSRSI</sequence>
<dbReference type="InterPro" id="IPR016181">
    <property type="entry name" value="Acyl_CoA_acyltransferase"/>
</dbReference>
<proteinExistence type="predicted"/>
<feature type="domain" description="N-acetyltransferase" evidence="1">
    <location>
        <begin position="10"/>
        <end position="176"/>
    </location>
</feature>
<dbReference type="PANTHER" id="PTHR43441:SF12">
    <property type="entry name" value="RIBOSOMAL N-ACETYLTRANSFERASE YDAF-RELATED"/>
    <property type="match status" value="1"/>
</dbReference>
<dbReference type="SUPFAM" id="SSF55729">
    <property type="entry name" value="Acyl-CoA N-acyltransferases (Nat)"/>
    <property type="match status" value="1"/>
</dbReference>
<dbReference type="PROSITE" id="PS51186">
    <property type="entry name" value="GNAT"/>
    <property type="match status" value="1"/>
</dbReference>
<dbReference type="InterPro" id="IPR000182">
    <property type="entry name" value="GNAT_dom"/>
</dbReference>
<dbReference type="InterPro" id="IPR051908">
    <property type="entry name" value="Ribosomal_N-acetyltransferase"/>
</dbReference>
<accession>A0ABY3SJX6</accession>
<evidence type="ECO:0000313" key="2">
    <source>
        <dbReference type="EMBL" id="UJF33516.1"/>
    </source>
</evidence>
<evidence type="ECO:0000313" key="3">
    <source>
        <dbReference type="Proteomes" id="UP001649230"/>
    </source>
</evidence>
<organism evidence="2 3">
    <name type="scientific">Paenibacillus hexagrammi</name>
    <dbReference type="NCBI Taxonomy" id="2908839"/>
    <lineage>
        <taxon>Bacteria</taxon>
        <taxon>Bacillati</taxon>
        <taxon>Bacillota</taxon>
        <taxon>Bacilli</taxon>
        <taxon>Bacillales</taxon>
        <taxon>Paenibacillaceae</taxon>
        <taxon>Paenibacillus</taxon>
    </lineage>
</organism>
<name>A0ABY3SJX6_9BACL</name>
<gene>
    <name evidence="2" type="ORF">L0M14_29135</name>
</gene>